<dbReference type="PANTHER" id="PTHR43680:SF2">
    <property type="entry name" value="NITRATE REDUCTASE MOLYBDENUM COFACTOR ASSEMBLY CHAPERONE NARJ"/>
    <property type="match status" value="1"/>
</dbReference>
<dbReference type="SUPFAM" id="SSF89155">
    <property type="entry name" value="TorD-like"/>
    <property type="match status" value="1"/>
</dbReference>
<dbReference type="EMBL" id="NPMS01000001">
    <property type="protein sequence ID" value="OZU90176.1"/>
    <property type="molecule type" value="Genomic_DNA"/>
</dbReference>
<dbReference type="InterPro" id="IPR003765">
    <property type="entry name" value="NO3_reductase_chaperone_NarJ"/>
</dbReference>
<dbReference type="AlphaFoldDB" id="A0A265NFW7"/>
<dbReference type="InterPro" id="IPR020945">
    <property type="entry name" value="DMSO/NO3_reduct_chaperone"/>
</dbReference>
<dbReference type="NCBIfam" id="TIGR00684">
    <property type="entry name" value="narJ"/>
    <property type="match status" value="1"/>
</dbReference>
<proteinExistence type="predicted"/>
<keyword evidence="1" id="KW-0534">Nitrate assimilation</keyword>
<name>A0A265NFW7_9BACI</name>
<dbReference type="GO" id="GO:0016530">
    <property type="term" value="F:metallochaperone activity"/>
    <property type="evidence" value="ECO:0007669"/>
    <property type="project" value="TreeGrafter"/>
</dbReference>
<dbReference type="OrthoDB" id="5296272at2"/>
<dbReference type="Pfam" id="PF02613">
    <property type="entry name" value="Nitrate_red_del"/>
    <property type="match status" value="1"/>
</dbReference>
<dbReference type="Proteomes" id="UP000216498">
    <property type="component" value="Unassembled WGS sequence"/>
</dbReference>
<dbReference type="PANTHER" id="PTHR43680">
    <property type="entry name" value="NITRATE REDUCTASE MOLYBDENUM COFACTOR ASSEMBLY CHAPERONE"/>
    <property type="match status" value="1"/>
</dbReference>
<organism evidence="2 3">
    <name type="scientific">Virgibacillus indicus</name>
    <dbReference type="NCBI Taxonomy" id="2024554"/>
    <lineage>
        <taxon>Bacteria</taxon>
        <taxon>Bacillati</taxon>
        <taxon>Bacillota</taxon>
        <taxon>Bacilli</taxon>
        <taxon>Bacillales</taxon>
        <taxon>Bacillaceae</taxon>
        <taxon>Virgibacillus</taxon>
    </lineage>
</organism>
<gene>
    <name evidence="2" type="primary">narJ</name>
    <name evidence="2" type="ORF">CIL03_03265</name>
</gene>
<evidence type="ECO:0000313" key="3">
    <source>
        <dbReference type="Proteomes" id="UP000216498"/>
    </source>
</evidence>
<dbReference type="GO" id="GO:0042128">
    <property type="term" value="P:nitrate assimilation"/>
    <property type="evidence" value="ECO:0007669"/>
    <property type="project" value="UniProtKB-KW"/>
</dbReference>
<dbReference type="GO" id="GO:0051131">
    <property type="term" value="P:chaperone-mediated protein complex assembly"/>
    <property type="evidence" value="ECO:0007669"/>
    <property type="project" value="InterPro"/>
</dbReference>
<evidence type="ECO:0000313" key="2">
    <source>
        <dbReference type="EMBL" id="OZU90176.1"/>
    </source>
</evidence>
<accession>A0A265NFW7</accession>
<protein>
    <submittedName>
        <fullName evidence="2">Nitrate reductase molybdenum cofactor assembly chaperone</fullName>
    </submittedName>
</protein>
<keyword evidence="3" id="KW-1185">Reference proteome</keyword>
<evidence type="ECO:0000256" key="1">
    <source>
        <dbReference type="ARBA" id="ARBA00023063"/>
    </source>
</evidence>
<reference evidence="2 3" key="1">
    <citation type="submission" date="2017-08" db="EMBL/GenBank/DDBJ databases">
        <title>Virgibacillus indicus sp. nov. and Virgibacillus profoundi sp. nov, two moderately halophilic bacteria isolated from marine sediment by using the Microfluidic Streak Plate.</title>
        <authorList>
            <person name="Xu B."/>
            <person name="Hu B."/>
            <person name="Wang J."/>
            <person name="Zhu Y."/>
            <person name="Huang L."/>
            <person name="Du W."/>
            <person name="Huang Y."/>
        </authorList>
    </citation>
    <scope>NUCLEOTIDE SEQUENCE [LARGE SCALE GENOMIC DNA]</scope>
    <source>
        <strain evidence="2 3">IO3-P2-C2</strain>
    </source>
</reference>
<dbReference type="RefSeq" id="WP_094883773.1">
    <property type="nucleotide sequence ID" value="NZ_NPMS01000001.1"/>
</dbReference>
<comment type="caution">
    <text evidence="2">The sequence shown here is derived from an EMBL/GenBank/DDBJ whole genome shotgun (WGS) entry which is preliminary data.</text>
</comment>
<dbReference type="GO" id="GO:0051082">
    <property type="term" value="F:unfolded protein binding"/>
    <property type="evidence" value="ECO:0007669"/>
    <property type="project" value="InterPro"/>
</dbReference>
<sequence>MNPHQKVYKLASLFLQYPQEEINEILPDVKAEIATIENQTIHAYLTSFLYYWESTPFDVLCEKYVNTFDYHGVTTLYLTYNVFKDSRERGEALVKLREIFTDSDLITETDELPDYLPMIFEFLSAADNKYVQRVLKLHLNSIMKVNKDLAENDSDYHFLLKATIETSYELMKNAKVS</sequence>
<dbReference type="InterPro" id="IPR036411">
    <property type="entry name" value="TorD-like_sf"/>
</dbReference>